<dbReference type="KEGG" id="ddt:AAY81_02920"/>
<protein>
    <submittedName>
        <fullName evidence="2">CcmD family protein</fullName>
    </submittedName>
</protein>
<gene>
    <name evidence="2" type="ORF">SAMN02910314_00732</name>
</gene>
<dbReference type="Proteomes" id="UP000182975">
    <property type="component" value="Unassembled WGS sequence"/>
</dbReference>
<evidence type="ECO:0000313" key="2">
    <source>
        <dbReference type="EMBL" id="SEO63430.1"/>
    </source>
</evidence>
<evidence type="ECO:0000313" key="3">
    <source>
        <dbReference type="Proteomes" id="UP000182975"/>
    </source>
</evidence>
<sequence length="69" mass="7562">MNPILEQIYATILPSAPYVIAAYALVWLALLVYVVLITVRLKKTEAQMAVLEEALAAKEADATDSITKK</sequence>
<dbReference type="STRING" id="79604.AAY81_02920"/>
<proteinExistence type="predicted"/>
<dbReference type="NCBIfam" id="TIGR04391">
    <property type="entry name" value="CcmD_alt_fam"/>
    <property type="match status" value="1"/>
</dbReference>
<evidence type="ECO:0000256" key="1">
    <source>
        <dbReference type="SAM" id="Phobius"/>
    </source>
</evidence>
<dbReference type="RefSeq" id="WP_066661158.1">
    <property type="nucleotide sequence ID" value="NZ_CP011402.1"/>
</dbReference>
<organism evidence="2 3">
    <name type="scientific">Denitrobacterium detoxificans</name>
    <dbReference type="NCBI Taxonomy" id="79604"/>
    <lineage>
        <taxon>Bacteria</taxon>
        <taxon>Bacillati</taxon>
        <taxon>Actinomycetota</taxon>
        <taxon>Coriobacteriia</taxon>
        <taxon>Eggerthellales</taxon>
        <taxon>Eggerthellaceae</taxon>
        <taxon>Denitrobacterium</taxon>
    </lineage>
</organism>
<keyword evidence="1" id="KW-0472">Membrane</keyword>
<keyword evidence="1" id="KW-1133">Transmembrane helix</keyword>
<keyword evidence="1" id="KW-0812">Transmembrane</keyword>
<name>A0A172RX19_9ACTN</name>
<keyword evidence="3" id="KW-1185">Reference proteome</keyword>
<dbReference type="AlphaFoldDB" id="A0A172RX19"/>
<dbReference type="InterPro" id="IPR030888">
    <property type="entry name" value="Put_ccm"/>
</dbReference>
<feature type="transmembrane region" description="Helical" evidence="1">
    <location>
        <begin position="20"/>
        <end position="39"/>
    </location>
</feature>
<reference evidence="3" key="1">
    <citation type="submission" date="2016-10" db="EMBL/GenBank/DDBJ databases">
        <authorList>
            <person name="Varghese N."/>
        </authorList>
    </citation>
    <scope>NUCLEOTIDE SEQUENCE [LARGE SCALE GENOMIC DNA]</scope>
    <source>
        <strain evidence="3">DSM 21843</strain>
    </source>
</reference>
<dbReference type="EMBL" id="FOEC01000003">
    <property type="protein sequence ID" value="SEO63430.1"/>
    <property type="molecule type" value="Genomic_DNA"/>
</dbReference>
<accession>A0A172RX19</accession>